<name>A0A6N7YNG4_9PSEU</name>
<dbReference type="EMBL" id="WMBA01000005">
    <property type="protein sequence ID" value="MTD53408.1"/>
    <property type="molecule type" value="Genomic_DNA"/>
</dbReference>
<evidence type="ECO:0000256" key="1">
    <source>
        <dbReference type="ARBA" id="ARBA00023125"/>
    </source>
</evidence>
<dbReference type="SMART" id="SM00862">
    <property type="entry name" value="Trans_reg_C"/>
    <property type="match status" value="1"/>
</dbReference>
<keyword evidence="1" id="KW-0238">DNA-binding</keyword>
<dbReference type="PANTHER" id="PTHR35807">
    <property type="entry name" value="TRANSCRIPTIONAL REGULATOR REDD-RELATED"/>
    <property type="match status" value="1"/>
</dbReference>
<feature type="region of interest" description="Disordered" evidence="2">
    <location>
        <begin position="1"/>
        <end position="25"/>
    </location>
</feature>
<dbReference type="Gene3D" id="1.10.10.10">
    <property type="entry name" value="Winged helix-like DNA-binding domain superfamily/Winged helix DNA-binding domain"/>
    <property type="match status" value="1"/>
</dbReference>
<organism evidence="4 5">
    <name type="scientific">Amycolatopsis pithecellobii</name>
    <dbReference type="NCBI Taxonomy" id="664692"/>
    <lineage>
        <taxon>Bacteria</taxon>
        <taxon>Bacillati</taxon>
        <taxon>Actinomycetota</taxon>
        <taxon>Actinomycetes</taxon>
        <taxon>Pseudonocardiales</taxon>
        <taxon>Pseudonocardiaceae</taxon>
        <taxon>Amycolatopsis</taxon>
    </lineage>
</organism>
<dbReference type="Proteomes" id="UP000440096">
    <property type="component" value="Unassembled WGS sequence"/>
</dbReference>
<comment type="caution">
    <text evidence="4">The sequence shown here is derived from an EMBL/GenBank/DDBJ whole genome shotgun (WGS) entry which is preliminary data.</text>
</comment>
<dbReference type="OrthoDB" id="3208838at2"/>
<dbReference type="AlphaFoldDB" id="A0A6N7YNG4"/>
<dbReference type="PANTHER" id="PTHR35807:SF1">
    <property type="entry name" value="TRANSCRIPTIONAL REGULATOR REDD"/>
    <property type="match status" value="1"/>
</dbReference>
<dbReference type="InterPro" id="IPR051677">
    <property type="entry name" value="AfsR-DnrI-RedD_regulator"/>
</dbReference>
<evidence type="ECO:0000259" key="3">
    <source>
        <dbReference type="SMART" id="SM00862"/>
    </source>
</evidence>
<feature type="domain" description="OmpR/PhoB-type" evidence="3">
    <location>
        <begin position="119"/>
        <end position="193"/>
    </location>
</feature>
<evidence type="ECO:0000313" key="4">
    <source>
        <dbReference type="EMBL" id="MTD53408.1"/>
    </source>
</evidence>
<dbReference type="Pfam" id="PF00486">
    <property type="entry name" value="Trans_reg_C"/>
    <property type="match status" value="1"/>
</dbReference>
<reference evidence="4 5" key="1">
    <citation type="submission" date="2019-11" db="EMBL/GenBank/DDBJ databases">
        <title>Draft genome of Amycolatopsis RM579.</title>
        <authorList>
            <person name="Duangmal K."/>
            <person name="Mingma R."/>
        </authorList>
    </citation>
    <scope>NUCLEOTIDE SEQUENCE [LARGE SCALE GENOMIC DNA]</scope>
    <source>
        <strain evidence="4 5">RM579</strain>
    </source>
</reference>
<keyword evidence="5" id="KW-1185">Reference proteome</keyword>
<dbReference type="GO" id="GO:0003677">
    <property type="term" value="F:DNA binding"/>
    <property type="evidence" value="ECO:0007669"/>
    <property type="project" value="UniProtKB-KW"/>
</dbReference>
<sequence length="273" mass="30551">MQVQPARRHRENQGGTERRRRRQAALPRACRLAVRRLRSRRRLGCHGWFLSLLCPQWTKLCARSASSSLRQVPLPPVTVRPNISGTHPARKGQPAMGTVHSTKLLRFGVFGGVEAIYAGEPLDLGRERDRCLLGLLLVNVNRVVTIDTLIQVFWGDRPPRSARSQLKNAVLRLRRALEGTGAALRTVGSGYELEVDPLSVDLHRAIHLGRRSQYEPSPVVAADLLEMAMSLWHSPVLGDIDNERAHEIVRCTIGPDLDALRQLSETQDMDRVA</sequence>
<dbReference type="GO" id="GO:0000160">
    <property type="term" value="P:phosphorelay signal transduction system"/>
    <property type="evidence" value="ECO:0007669"/>
    <property type="project" value="InterPro"/>
</dbReference>
<dbReference type="InterPro" id="IPR001867">
    <property type="entry name" value="OmpR/PhoB-type_DNA-bd"/>
</dbReference>
<evidence type="ECO:0000313" key="5">
    <source>
        <dbReference type="Proteomes" id="UP000440096"/>
    </source>
</evidence>
<protein>
    <recommendedName>
        <fullName evidence="3">OmpR/PhoB-type domain-containing protein</fullName>
    </recommendedName>
</protein>
<proteinExistence type="predicted"/>
<dbReference type="InterPro" id="IPR016032">
    <property type="entry name" value="Sig_transdc_resp-reg_C-effctor"/>
</dbReference>
<accession>A0A6N7YNG4</accession>
<dbReference type="InterPro" id="IPR036388">
    <property type="entry name" value="WH-like_DNA-bd_sf"/>
</dbReference>
<dbReference type="SUPFAM" id="SSF46894">
    <property type="entry name" value="C-terminal effector domain of the bipartite response regulators"/>
    <property type="match status" value="1"/>
</dbReference>
<feature type="compositionally biased region" description="Basic residues" evidence="2">
    <location>
        <begin position="1"/>
        <end position="10"/>
    </location>
</feature>
<evidence type="ECO:0000256" key="2">
    <source>
        <dbReference type="SAM" id="MobiDB-lite"/>
    </source>
</evidence>
<gene>
    <name evidence="4" type="ORF">GKO32_05365</name>
</gene>
<dbReference type="GO" id="GO:0006355">
    <property type="term" value="P:regulation of DNA-templated transcription"/>
    <property type="evidence" value="ECO:0007669"/>
    <property type="project" value="InterPro"/>
</dbReference>